<dbReference type="EMBL" id="SACN01000001">
    <property type="protein sequence ID" value="RVT93141.1"/>
    <property type="molecule type" value="Genomic_DNA"/>
</dbReference>
<dbReference type="AlphaFoldDB" id="A0A437M5Y1"/>
<sequence>MIGFATIGFFFTLEPIPHGYSAGQRTLTQAFDQAEADDQAHVAKVAAGEIDDIITDEASAERFDYGDHIYHIQESAKDMLNIHRQSYAVMLHHAWEKHVCQSNDFKEYRHRDAYRELSKEG</sequence>
<protein>
    <submittedName>
        <fullName evidence="1">Uncharacterized protein</fullName>
    </submittedName>
</protein>
<organism evidence="1 2">
    <name type="scientific">Sphingomonas crocodyli</name>
    <dbReference type="NCBI Taxonomy" id="1979270"/>
    <lineage>
        <taxon>Bacteria</taxon>
        <taxon>Pseudomonadati</taxon>
        <taxon>Pseudomonadota</taxon>
        <taxon>Alphaproteobacteria</taxon>
        <taxon>Sphingomonadales</taxon>
        <taxon>Sphingomonadaceae</taxon>
        <taxon>Sphingomonas</taxon>
    </lineage>
</organism>
<evidence type="ECO:0000313" key="1">
    <source>
        <dbReference type="EMBL" id="RVT93141.1"/>
    </source>
</evidence>
<dbReference type="RefSeq" id="WP_127741446.1">
    <property type="nucleotide sequence ID" value="NZ_SACN01000001.1"/>
</dbReference>
<accession>A0A437M5Y1</accession>
<evidence type="ECO:0000313" key="2">
    <source>
        <dbReference type="Proteomes" id="UP000282971"/>
    </source>
</evidence>
<dbReference type="OrthoDB" id="7595657at2"/>
<gene>
    <name evidence="1" type="ORF">EOD43_04405</name>
</gene>
<dbReference type="Proteomes" id="UP000282971">
    <property type="component" value="Unassembled WGS sequence"/>
</dbReference>
<proteinExistence type="predicted"/>
<comment type="caution">
    <text evidence="1">The sequence shown here is derived from an EMBL/GenBank/DDBJ whole genome shotgun (WGS) entry which is preliminary data.</text>
</comment>
<reference evidence="1 2" key="1">
    <citation type="submission" date="2019-01" db="EMBL/GenBank/DDBJ databases">
        <authorList>
            <person name="Chen W.-M."/>
        </authorList>
    </citation>
    <scope>NUCLEOTIDE SEQUENCE [LARGE SCALE GENOMIC DNA]</scope>
    <source>
        <strain evidence="1 2">CCP-7</strain>
    </source>
</reference>
<keyword evidence="2" id="KW-1185">Reference proteome</keyword>
<name>A0A437M5Y1_9SPHN</name>